<evidence type="ECO:0000313" key="2">
    <source>
        <dbReference type="Proteomes" id="UP000663722"/>
    </source>
</evidence>
<dbReference type="EMBL" id="CP061800">
    <property type="protein sequence ID" value="QTA89762.1"/>
    <property type="molecule type" value="Genomic_DNA"/>
</dbReference>
<dbReference type="InterPro" id="IPR012349">
    <property type="entry name" value="Split_barrel_FMN-bd"/>
</dbReference>
<dbReference type="Pfam" id="PF12900">
    <property type="entry name" value="Pyridox_ox_2"/>
    <property type="match status" value="1"/>
</dbReference>
<evidence type="ECO:0000313" key="1">
    <source>
        <dbReference type="EMBL" id="QTA89762.1"/>
    </source>
</evidence>
<dbReference type="AlphaFoldDB" id="A0A975BQS2"/>
<dbReference type="Proteomes" id="UP000663722">
    <property type="component" value="Chromosome"/>
</dbReference>
<protein>
    <submittedName>
        <fullName evidence="1">Pyridoxamine 5'-phosphate oxidase domain-containing protein</fullName>
    </submittedName>
</protein>
<dbReference type="PANTHER" id="PTHR34071">
    <property type="entry name" value="5-NITROIMIDAZOLE ANTIBIOTICS RESISTANCE PROTEIN, NIMA-FAMILY-RELATED PROTEIN-RELATED"/>
    <property type="match status" value="1"/>
</dbReference>
<dbReference type="PANTHER" id="PTHR34071:SF2">
    <property type="entry name" value="FLAVIN-NUCLEOTIDE-BINDING PROTEIN"/>
    <property type="match status" value="1"/>
</dbReference>
<dbReference type="RefSeq" id="WP_207678244.1">
    <property type="nucleotide sequence ID" value="NZ_CP061800.1"/>
</dbReference>
<name>A0A975BQS2_9BACT</name>
<dbReference type="SUPFAM" id="SSF50475">
    <property type="entry name" value="FMN-binding split barrel"/>
    <property type="match status" value="1"/>
</dbReference>
<proteinExistence type="predicted"/>
<dbReference type="KEGG" id="dmm:dnm_058190"/>
<sequence>MRRKDKEITNRAEIESVIERSEVCRLGLADDGYPYVVPLCFGYKDNSLYFHSAQKGRKTDILRKNNKVCFEFDIDHEIKSDENACKWGMKYKSVIGFGEASFPDDPESKRKALDIIMRHYSDRSFDYSETKLKNTLIIKVDIQQVTGKQGE</sequence>
<gene>
    <name evidence="1" type="ORF">dnm_058190</name>
</gene>
<organism evidence="1 2">
    <name type="scientific">Desulfonema magnum</name>
    <dbReference type="NCBI Taxonomy" id="45655"/>
    <lineage>
        <taxon>Bacteria</taxon>
        <taxon>Pseudomonadati</taxon>
        <taxon>Thermodesulfobacteriota</taxon>
        <taxon>Desulfobacteria</taxon>
        <taxon>Desulfobacterales</taxon>
        <taxon>Desulfococcaceae</taxon>
        <taxon>Desulfonema</taxon>
    </lineage>
</organism>
<keyword evidence="2" id="KW-1185">Reference proteome</keyword>
<dbReference type="Gene3D" id="2.30.110.10">
    <property type="entry name" value="Electron Transport, Fmn-binding Protein, Chain A"/>
    <property type="match status" value="1"/>
</dbReference>
<dbReference type="InterPro" id="IPR024747">
    <property type="entry name" value="Pyridox_Oxase-rel"/>
</dbReference>
<reference evidence="1" key="1">
    <citation type="journal article" date="2021" name="Microb. Physiol.">
        <title>Proteogenomic Insights into the Physiology of Marine, Sulfate-Reducing, Filamentous Desulfonema limicola and Desulfonema magnum.</title>
        <authorList>
            <person name="Schnaars V."/>
            <person name="Wohlbrand L."/>
            <person name="Scheve S."/>
            <person name="Hinrichs C."/>
            <person name="Reinhardt R."/>
            <person name="Rabus R."/>
        </authorList>
    </citation>
    <scope>NUCLEOTIDE SEQUENCE</scope>
    <source>
        <strain evidence="1">4be13</strain>
    </source>
</reference>
<accession>A0A975BQS2</accession>